<keyword evidence="2" id="KW-0805">Transcription regulation</keyword>
<dbReference type="CDD" id="cd05466">
    <property type="entry name" value="PBP2_LTTR_substrate"/>
    <property type="match status" value="1"/>
</dbReference>
<dbReference type="Gene3D" id="1.10.10.10">
    <property type="entry name" value="Winged helix-like DNA-binding domain superfamily/Winged helix DNA-binding domain"/>
    <property type="match status" value="1"/>
</dbReference>
<evidence type="ECO:0000256" key="1">
    <source>
        <dbReference type="ARBA" id="ARBA00009437"/>
    </source>
</evidence>
<dbReference type="InterPro" id="IPR005119">
    <property type="entry name" value="LysR_subst-bd"/>
</dbReference>
<evidence type="ECO:0000259" key="5">
    <source>
        <dbReference type="PROSITE" id="PS50931"/>
    </source>
</evidence>
<dbReference type="FunFam" id="1.10.10.10:FF:000001">
    <property type="entry name" value="LysR family transcriptional regulator"/>
    <property type="match status" value="1"/>
</dbReference>
<dbReference type="InterPro" id="IPR017724">
    <property type="entry name" value="Tscrpt_reg_LysR"/>
</dbReference>
<sequence length="302" mass="33190">MNLFQLRAFDAVAREGSFTRAAARLFISQPAVTGHIKALEEHYQIPLLRRTARRVELTEEGARLAAITRAIFGLVDEAQTLLEANRQLLSGRLEVAADGPHLVMPMIASLRARYPGITVNLRLGNAQETLAALLAEHVDVAVLTEVEPRNGLHLHPLGESRICALVPASHPWATLPKGIGLEQLNEVIMVLREPGSITRRTFDDACLATNVQPRVLLELDSREAVTEAVAAELGVGVVSSMEVSQDPRVQAVPIRGEGLLNRHMLGCMERRRSLRLIQAFFELAPMRGLVPEQDATIKPLRT</sequence>
<dbReference type="AlphaFoldDB" id="A0A5M8FXY5"/>
<comment type="similarity">
    <text evidence="1">Belongs to the LysR transcriptional regulatory family.</text>
</comment>
<dbReference type="GO" id="GO:0003700">
    <property type="term" value="F:DNA-binding transcription factor activity"/>
    <property type="evidence" value="ECO:0007669"/>
    <property type="project" value="InterPro"/>
</dbReference>
<keyword evidence="4" id="KW-0804">Transcription</keyword>
<evidence type="ECO:0000256" key="2">
    <source>
        <dbReference type="ARBA" id="ARBA00023015"/>
    </source>
</evidence>
<dbReference type="SUPFAM" id="SSF46785">
    <property type="entry name" value="Winged helix' DNA-binding domain"/>
    <property type="match status" value="1"/>
</dbReference>
<dbReference type="Gene3D" id="3.40.190.290">
    <property type="match status" value="1"/>
</dbReference>
<dbReference type="PANTHER" id="PTHR30126:SF94">
    <property type="entry name" value="LYSR FAMILY TRANSCRIPTIONAL REGULATOR"/>
    <property type="match status" value="1"/>
</dbReference>
<comment type="caution">
    <text evidence="6">The sequence shown here is derived from an EMBL/GenBank/DDBJ whole genome shotgun (WGS) entry which is preliminary data.</text>
</comment>
<evidence type="ECO:0000256" key="4">
    <source>
        <dbReference type="ARBA" id="ARBA00023163"/>
    </source>
</evidence>
<evidence type="ECO:0000313" key="7">
    <source>
        <dbReference type="Proteomes" id="UP000323909"/>
    </source>
</evidence>
<proteinExistence type="inferred from homology"/>
<dbReference type="PANTHER" id="PTHR30126">
    <property type="entry name" value="HTH-TYPE TRANSCRIPTIONAL REGULATOR"/>
    <property type="match status" value="1"/>
</dbReference>
<dbReference type="Proteomes" id="UP000323909">
    <property type="component" value="Unassembled WGS sequence"/>
</dbReference>
<keyword evidence="3" id="KW-0238">DNA-binding</keyword>
<dbReference type="Pfam" id="PF00126">
    <property type="entry name" value="HTH_1"/>
    <property type="match status" value="1"/>
</dbReference>
<dbReference type="InterPro" id="IPR000847">
    <property type="entry name" value="LysR_HTH_N"/>
</dbReference>
<dbReference type="NCBIfam" id="TIGR03339">
    <property type="entry name" value="phn_lysR"/>
    <property type="match status" value="1"/>
</dbReference>
<dbReference type="InterPro" id="IPR036390">
    <property type="entry name" value="WH_DNA-bd_sf"/>
</dbReference>
<dbReference type="PRINTS" id="PR00039">
    <property type="entry name" value="HTHLYSR"/>
</dbReference>
<name>A0A5M8FXY5_PSEVE</name>
<dbReference type="Pfam" id="PF03466">
    <property type="entry name" value="LysR_substrate"/>
    <property type="match status" value="1"/>
</dbReference>
<accession>A0A5M8FXY5</accession>
<dbReference type="PROSITE" id="PS50931">
    <property type="entry name" value="HTH_LYSR"/>
    <property type="match status" value="1"/>
</dbReference>
<evidence type="ECO:0000256" key="3">
    <source>
        <dbReference type="ARBA" id="ARBA00023125"/>
    </source>
</evidence>
<gene>
    <name evidence="6" type="ORF">F3K53_01610</name>
</gene>
<feature type="domain" description="HTH lysR-type" evidence="5">
    <location>
        <begin position="1"/>
        <end position="58"/>
    </location>
</feature>
<dbReference type="GO" id="GO:0000976">
    <property type="term" value="F:transcription cis-regulatory region binding"/>
    <property type="evidence" value="ECO:0007669"/>
    <property type="project" value="TreeGrafter"/>
</dbReference>
<evidence type="ECO:0000313" key="6">
    <source>
        <dbReference type="EMBL" id="KAA6188714.1"/>
    </source>
</evidence>
<protein>
    <submittedName>
        <fullName evidence="6">LysR family transcriptional regulator</fullName>
    </submittedName>
</protein>
<organism evidence="6 7">
    <name type="scientific">Pseudomonas veronii</name>
    <dbReference type="NCBI Taxonomy" id="76761"/>
    <lineage>
        <taxon>Bacteria</taxon>
        <taxon>Pseudomonadati</taxon>
        <taxon>Pseudomonadota</taxon>
        <taxon>Gammaproteobacteria</taxon>
        <taxon>Pseudomonadales</taxon>
        <taxon>Pseudomonadaceae</taxon>
        <taxon>Pseudomonas</taxon>
    </lineage>
</organism>
<dbReference type="RefSeq" id="WP_150055305.1">
    <property type="nucleotide sequence ID" value="NZ_VWXT01000023.1"/>
</dbReference>
<dbReference type="InterPro" id="IPR036388">
    <property type="entry name" value="WH-like_DNA-bd_sf"/>
</dbReference>
<reference evidence="6 7" key="1">
    <citation type="submission" date="2019-09" db="EMBL/GenBank/DDBJ databases">
        <title>Genomic sequencing of 4 copper resistant soil isolates.</title>
        <authorList>
            <person name="Havryliuk O."/>
        </authorList>
    </citation>
    <scope>NUCLEOTIDE SEQUENCE [LARGE SCALE GENOMIC DNA]</scope>
    <source>
        <strain evidence="6 7">UKR4</strain>
    </source>
</reference>
<dbReference type="EMBL" id="VWXT01000023">
    <property type="protein sequence ID" value="KAA6188714.1"/>
    <property type="molecule type" value="Genomic_DNA"/>
</dbReference>
<dbReference type="SUPFAM" id="SSF53850">
    <property type="entry name" value="Periplasmic binding protein-like II"/>
    <property type="match status" value="1"/>
</dbReference>